<dbReference type="GO" id="GO:0070182">
    <property type="term" value="F:DNA polymerase binding"/>
    <property type="evidence" value="ECO:0000318"/>
    <property type="project" value="GO_Central"/>
</dbReference>
<reference evidence="20 21" key="1">
    <citation type="journal article" date="2011" name="Science">
        <title>The Selaginella genome identifies genetic changes associated with the evolution of vascular plants.</title>
        <authorList>
            <person name="Banks J.A."/>
            <person name="Nishiyama T."/>
            <person name="Hasebe M."/>
            <person name="Bowman J.L."/>
            <person name="Gribskov M."/>
            <person name="dePamphilis C."/>
            <person name="Albert V.A."/>
            <person name="Aono N."/>
            <person name="Aoyama T."/>
            <person name="Ambrose B.A."/>
            <person name="Ashton N.W."/>
            <person name="Axtell M.J."/>
            <person name="Barker E."/>
            <person name="Barker M.S."/>
            <person name="Bennetzen J.L."/>
            <person name="Bonawitz N.D."/>
            <person name="Chapple C."/>
            <person name="Cheng C."/>
            <person name="Correa L.G."/>
            <person name="Dacre M."/>
            <person name="DeBarry J."/>
            <person name="Dreyer I."/>
            <person name="Elias M."/>
            <person name="Engstrom E.M."/>
            <person name="Estelle M."/>
            <person name="Feng L."/>
            <person name="Finet C."/>
            <person name="Floyd S.K."/>
            <person name="Frommer W.B."/>
            <person name="Fujita T."/>
            <person name="Gramzow L."/>
            <person name="Gutensohn M."/>
            <person name="Harholt J."/>
            <person name="Hattori M."/>
            <person name="Heyl A."/>
            <person name="Hirai T."/>
            <person name="Hiwatashi Y."/>
            <person name="Ishikawa M."/>
            <person name="Iwata M."/>
            <person name="Karol K.G."/>
            <person name="Koehler B."/>
            <person name="Kolukisaoglu U."/>
            <person name="Kubo M."/>
            <person name="Kurata T."/>
            <person name="Lalonde S."/>
            <person name="Li K."/>
            <person name="Li Y."/>
            <person name="Litt A."/>
            <person name="Lyons E."/>
            <person name="Manning G."/>
            <person name="Maruyama T."/>
            <person name="Michael T.P."/>
            <person name="Mikami K."/>
            <person name="Miyazaki S."/>
            <person name="Morinaga S."/>
            <person name="Murata T."/>
            <person name="Mueller-Roeber B."/>
            <person name="Nelson D.R."/>
            <person name="Obara M."/>
            <person name="Oguri Y."/>
            <person name="Olmstead R.G."/>
            <person name="Onodera N."/>
            <person name="Petersen B.L."/>
            <person name="Pils B."/>
            <person name="Prigge M."/>
            <person name="Rensing S.A."/>
            <person name="Riano-Pachon D.M."/>
            <person name="Roberts A.W."/>
            <person name="Sato Y."/>
            <person name="Scheller H.V."/>
            <person name="Schulz B."/>
            <person name="Schulz C."/>
            <person name="Shakirov E.V."/>
            <person name="Shibagaki N."/>
            <person name="Shinohara N."/>
            <person name="Shippen D.E."/>
            <person name="Soerensen I."/>
            <person name="Sotooka R."/>
            <person name="Sugimoto N."/>
            <person name="Sugita M."/>
            <person name="Sumikawa N."/>
            <person name="Tanurdzic M."/>
            <person name="Theissen G."/>
            <person name="Ulvskov P."/>
            <person name="Wakazuki S."/>
            <person name="Weng J.K."/>
            <person name="Willats W.W."/>
            <person name="Wipf D."/>
            <person name="Wolf P.G."/>
            <person name="Yang L."/>
            <person name="Zimmer A.D."/>
            <person name="Zhu Q."/>
            <person name="Mitros T."/>
            <person name="Hellsten U."/>
            <person name="Loque D."/>
            <person name="Otillar R."/>
            <person name="Salamov A."/>
            <person name="Schmutz J."/>
            <person name="Shapiro H."/>
            <person name="Lindquist E."/>
            <person name="Lucas S."/>
            <person name="Rokhsar D."/>
            <person name="Grigoriev I.V."/>
        </authorList>
    </citation>
    <scope>NUCLEOTIDE SEQUENCE [LARGE SCALE GENOMIC DNA]</scope>
</reference>
<dbReference type="FunCoup" id="D8RJV6">
    <property type="interactions" value="3336"/>
</dbReference>
<organism evidence="21">
    <name type="scientific">Selaginella moellendorffii</name>
    <name type="common">Spikemoss</name>
    <dbReference type="NCBI Taxonomy" id="88036"/>
    <lineage>
        <taxon>Eukaryota</taxon>
        <taxon>Viridiplantae</taxon>
        <taxon>Streptophyta</taxon>
        <taxon>Embryophyta</taxon>
        <taxon>Tracheophyta</taxon>
        <taxon>Lycopodiopsida</taxon>
        <taxon>Selaginellales</taxon>
        <taxon>Selaginellaceae</taxon>
        <taxon>Selaginella</taxon>
    </lineage>
</organism>
<dbReference type="GO" id="GO:0006281">
    <property type="term" value="P:DNA repair"/>
    <property type="evidence" value="ECO:0007669"/>
    <property type="project" value="UniProtKB-KW"/>
</dbReference>
<keyword evidence="11" id="KW-0411">Iron-sulfur</keyword>
<gene>
    <name evidence="20" type="ORF">SELMODRAFT_94786</name>
</gene>
<dbReference type="GO" id="GO:0010569">
    <property type="term" value="P:regulation of double-strand break repair via homologous recombination"/>
    <property type="evidence" value="ECO:0000318"/>
    <property type="project" value="GO_Central"/>
</dbReference>
<feature type="domain" description="Helicase ATP-binding" evidence="19">
    <location>
        <begin position="8"/>
        <end position="295"/>
    </location>
</feature>
<protein>
    <recommendedName>
        <fullName evidence="17">Regulator of telomere elongation helicase 1 homolog</fullName>
    </recommendedName>
</protein>
<dbReference type="FunFam" id="3.40.50.300:FF:000431">
    <property type="entry name" value="Regulator of telomere elongation helicase 1"/>
    <property type="match status" value="1"/>
</dbReference>
<feature type="compositionally biased region" description="Low complexity" evidence="18">
    <location>
        <begin position="74"/>
        <end position="88"/>
    </location>
</feature>
<keyword evidence="10" id="KW-0408">Iron</keyword>
<dbReference type="InterPro" id="IPR013020">
    <property type="entry name" value="Rad3/Chl1-like"/>
</dbReference>
<keyword evidence="3" id="KW-0004">4Fe-4S</keyword>
<evidence type="ECO:0000256" key="17">
    <source>
        <dbReference type="ARBA" id="ARBA00073810"/>
    </source>
</evidence>
<sequence>RMPSYKLKGVDVRFPYDAYDCQLVYMESVIAALQKGQNALLESPTGTGKTLCLLCATLAWRESLAPPDRGRRMSASSQSSDLDPTSSQEANKLPTVIYASRTHSQLQQVIHELKATSYRPKMVALGSREQLCIEKDVQKLRGRAQNNACRTSCKARKCYHHTRVNEYLKKNPELGNEPIDIEDLVRIGRTHGPCPYFLSRELHGSVDMIFVPYNYLIDKENRKSLTGIRWENSVIIFDEAHNLEGVCADAASFDLPTTTLSACISEAGQCVELATLQRSISNNADKSGDPENFALLKALLLELSKKIDDISFDSEELGFTRPGSYIYDFLSELKITWETSTMLTDTIDSAISLLQEDSSAPSGKPKTSTCKLELLRDAFRTIFRGKDSSHATCYRVSVFKVCDKKSRTFSWWCFNPGIAMEEFSKLGVRTIVLTSGTLSPLESFAIELKLPFDVRLENPHVIGANQIWVGVVSSGPSGRALNSSYRTRDSPEYKNDLGNTIVNFARIVPDGLLVFFPSYYLLNSCVDSWQTPNQVNGHTLWERICKHKQPVVEPKESALFNQAHEDFLAKVKDSTATGAVFFAVCRGKVSEGLDFADETGRAVIVTGMPFAMKTDPKVRLKRQYLDEEGRRTKTITKPFQVLTGEDWYVQQASRAVNQAVGRVIRHKNDYGAIILCDERFAQAGAQSQLSLWLRPHVKLYSKFGDAAFTLTRFFKDKKPQPRTMSKVQQNTSSLPDLPCLNKVHPLQSEPRQSAVTAFIASAGKNTLPLQNSLFLLRSFYGVCGTRKCFPGA</sequence>
<dbReference type="NCBIfam" id="TIGR00604">
    <property type="entry name" value="rad3"/>
    <property type="match status" value="1"/>
</dbReference>
<keyword evidence="7" id="KW-0378">Hydrolase</keyword>
<dbReference type="InterPro" id="IPR057498">
    <property type="entry name" value="Rtel1_ARCH"/>
</dbReference>
<proteinExistence type="inferred from homology"/>
<keyword evidence="5" id="KW-0547">Nucleotide-binding</keyword>
<evidence type="ECO:0000256" key="3">
    <source>
        <dbReference type="ARBA" id="ARBA00022485"/>
    </source>
</evidence>
<dbReference type="EMBL" id="GL377581">
    <property type="protein sequence ID" value="EFJ27975.1"/>
    <property type="molecule type" value="Genomic_DNA"/>
</dbReference>
<dbReference type="GO" id="GO:0051539">
    <property type="term" value="F:4 iron, 4 sulfur cluster binding"/>
    <property type="evidence" value="ECO:0007669"/>
    <property type="project" value="UniProtKB-KW"/>
</dbReference>
<evidence type="ECO:0000256" key="18">
    <source>
        <dbReference type="SAM" id="MobiDB-lite"/>
    </source>
</evidence>
<dbReference type="GO" id="GO:0005634">
    <property type="term" value="C:nucleus"/>
    <property type="evidence" value="ECO:0000318"/>
    <property type="project" value="GO_Central"/>
</dbReference>
<evidence type="ECO:0000256" key="1">
    <source>
        <dbReference type="ARBA" id="ARBA00004123"/>
    </source>
</evidence>
<dbReference type="InterPro" id="IPR006555">
    <property type="entry name" value="ATP-dep_Helicase_C"/>
</dbReference>
<dbReference type="PROSITE" id="PS51193">
    <property type="entry name" value="HELICASE_ATP_BIND_2"/>
    <property type="match status" value="1"/>
</dbReference>
<dbReference type="OMA" id="NCATIVA"/>
<dbReference type="Pfam" id="PF13307">
    <property type="entry name" value="Helicase_C_2"/>
    <property type="match status" value="1"/>
</dbReference>
<dbReference type="PANTHER" id="PTHR11472:SF34">
    <property type="entry name" value="REGULATOR OF TELOMERE ELONGATION HELICASE 1"/>
    <property type="match status" value="1"/>
</dbReference>
<evidence type="ECO:0000256" key="4">
    <source>
        <dbReference type="ARBA" id="ARBA00022723"/>
    </source>
</evidence>
<evidence type="ECO:0000256" key="8">
    <source>
        <dbReference type="ARBA" id="ARBA00022806"/>
    </source>
</evidence>
<dbReference type="InterPro" id="IPR006554">
    <property type="entry name" value="Helicase-like_DEXD_c2"/>
</dbReference>
<dbReference type="HOGENOM" id="CLU_006515_4_1_1"/>
<evidence type="ECO:0000256" key="14">
    <source>
        <dbReference type="ARBA" id="ARBA00023235"/>
    </source>
</evidence>
<keyword evidence="15" id="KW-0539">Nucleus</keyword>
<dbReference type="SMART" id="SM00488">
    <property type="entry name" value="DEXDc2"/>
    <property type="match status" value="1"/>
</dbReference>
<dbReference type="AlphaFoldDB" id="D8RJV6"/>
<evidence type="ECO:0000313" key="21">
    <source>
        <dbReference type="Proteomes" id="UP000001514"/>
    </source>
</evidence>
<evidence type="ECO:0000256" key="10">
    <source>
        <dbReference type="ARBA" id="ARBA00023004"/>
    </source>
</evidence>
<dbReference type="Pfam" id="PF06733">
    <property type="entry name" value="DEAD_2"/>
    <property type="match status" value="1"/>
</dbReference>
<dbReference type="GO" id="GO:0005524">
    <property type="term" value="F:ATP binding"/>
    <property type="evidence" value="ECO:0000318"/>
    <property type="project" value="GO_Central"/>
</dbReference>
<keyword evidence="13" id="KW-0234">DNA repair</keyword>
<dbReference type="InterPro" id="IPR014013">
    <property type="entry name" value="Helic_SF1/SF2_ATP-bd_DinG/Rad3"/>
</dbReference>
<dbReference type="eggNOG" id="KOG1132">
    <property type="taxonomic scope" value="Eukaryota"/>
</dbReference>
<dbReference type="GO" id="GO:0003677">
    <property type="term" value="F:DNA binding"/>
    <property type="evidence" value="ECO:0007669"/>
    <property type="project" value="UniProtKB-KW"/>
</dbReference>
<evidence type="ECO:0000256" key="9">
    <source>
        <dbReference type="ARBA" id="ARBA00022840"/>
    </source>
</evidence>
<dbReference type="GO" id="GO:0003678">
    <property type="term" value="F:DNA helicase activity"/>
    <property type="evidence" value="ECO:0000318"/>
    <property type="project" value="GO_Central"/>
</dbReference>
<keyword evidence="8" id="KW-0347">Helicase</keyword>
<keyword evidence="4" id="KW-0479">Metal-binding</keyword>
<evidence type="ECO:0000256" key="15">
    <source>
        <dbReference type="ARBA" id="ARBA00023242"/>
    </source>
</evidence>
<keyword evidence="14" id="KW-0413">Isomerase</keyword>
<dbReference type="Proteomes" id="UP000001514">
    <property type="component" value="Unassembled WGS sequence"/>
</dbReference>
<comment type="similarity">
    <text evidence="2">Belongs to the helicase family. RAD3/XPD subfamily.</text>
</comment>
<evidence type="ECO:0000256" key="7">
    <source>
        <dbReference type="ARBA" id="ARBA00022801"/>
    </source>
</evidence>
<dbReference type="InterPro" id="IPR045028">
    <property type="entry name" value="DinG/Rad3-like"/>
</dbReference>
<evidence type="ECO:0000259" key="19">
    <source>
        <dbReference type="PROSITE" id="PS51193"/>
    </source>
</evidence>
<feature type="non-terminal residue" evidence="20">
    <location>
        <position position="1"/>
    </location>
</feature>
<evidence type="ECO:0000256" key="13">
    <source>
        <dbReference type="ARBA" id="ARBA00023204"/>
    </source>
</evidence>
<dbReference type="PANTHER" id="PTHR11472">
    <property type="entry name" value="DNA REPAIR DEAD HELICASE RAD3/XP-D SUBFAMILY MEMBER"/>
    <property type="match status" value="1"/>
</dbReference>
<dbReference type="GO" id="GO:0046872">
    <property type="term" value="F:metal ion binding"/>
    <property type="evidence" value="ECO:0007669"/>
    <property type="project" value="UniProtKB-KW"/>
</dbReference>
<evidence type="ECO:0000313" key="20">
    <source>
        <dbReference type="EMBL" id="EFJ27975.1"/>
    </source>
</evidence>
<dbReference type="SUPFAM" id="SSF52540">
    <property type="entry name" value="P-loop containing nucleoside triphosphate hydrolases"/>
    <property type="match status" value="1"/>
</dbReference>
<evidence type="ECO:0000256" key="11">
    <source>
        <dbReference type="ARBA" id="ARBA00023014"/>
    </source>
</evidence>
<feature type="region of interest" description="Disordered" evidence="18">
    <location>
        <begin position="66"/>
        <end position="90"/>
    </location>
</feature>
<dbReference type="CDD" id="cd17970">
    <property type="entry name" value="DEAHc_FancJ"/>
    <property type="match status" value="1"/>
</dbReference>
<keyword evidence="6" id="KW-0227">DNA damage</keyword>
<dbReference type="InterPro" id="IPR002464">
    <property type="entry name" value="DNA/RNA_helicase_DEAH_CS"/>
</dbReference>
<keyword evidence="9" id="KW-0067">ATP-binding</keyword>
<evidence type="ECO:0000256" key="12">
    <source>
        <dbReference type="ARBA" id="ARBA00023125"/>
    </source>
</evidence>
<dbReference type="Gene3D" id="3.40.50.300">
    <property type="entry name" value="P-loop containing nucleotide triphosphate hydrolases"/>
    <property type="match status" value="2"/>
</dbReference>
<evidence type="ECO:0000256" key="16">
    <source>
        <dbReference type="ARBA" id="ARBA00049360"/>
    </source>
</evidence>
<dbReference type="GO" id="GO:0045910">
    <property type="term" value="P:negative regulation of DNA recombination"/>
    <property type="evidence" value="ECO:0000318"/>
    <property type="project" value="GO_Central"/>
</dbReference>
<evidence type="ECO:0000256" key="5">
    <source>
        <dbReference type="ARBA" id="ARBA00022741"/>
    </source>
</evidence>
<name>D8RJV6_SELML</name>
<accession>D8RJV6</accession>
<keyword evidence="12" id="KW-0238">DNA-binding</keyword>
<dbReference type="InterPro" id="IPR027417">
    <property type="entry name" value="P-loop_NTPase"/>
</dbReference>
<dbReference type="Pfam" id="PF23109">
    <property type="entry name" value="ARCH_RTEL1"/>
    <property type="match status" value="1"/>
</dbReference>
<keyword evidence="21" id="KW-1185">Reference proteome</keyword>
<dbReference type="GO" id="GO:0090657">
    <property type="term" value="P:telomeric loop disassembly"/>
    <property type="evidence" value="ECO:0000318"/>
    <property type="project" value="GO_Central"/>
</dbReference>
<dbReference type="InterPro" id="IPR010614">
    <property type="entry name" value="RAD3-like_helicase_DEAD"/>
</dbReference>
<dbReference type="PROSITE" id="PS00690">
    <property type="entry name" value="DEAH_ATP_HELICASE"/>
    <property type="match status" value="1"/>
</dbReference>
<dbReference type="Gramene" id="EFJ27975">
    <property type="protein sequence ID" value="EFJ27975"/>
    <property type="gene ID" value="SELMODRAFT_94786"/>
</dbReference>
<dbReference type="GO" id="GO:0016818">
    <property type="term" value="F:hydrolase activity, acting on acid anhydrides, in phosphorus-containing anhydrides"/>
    <property type="evidence" value="ECO:0007669"/>
    <property type="project" value="InterPro"/>
</dbReference>
<dbReference type="KEGG" id="smo:SELMODRAFT_94786"/>
<evidence type="ECO:0000256" key="6">
    <source>
        <dbReference type="ARBA" id="ARBA00022763"/>
    </source>
</evidence>
<dbReference type="CDD" id="cd18788">
    <property type="entry name" value="SF2_C_XPD"/>
    <property type="match status" value="1"/>
</dbReference>
<comment type="catalytic activity">
    <reaction evidence="16">
        <text>ATP + H2O = ADP + phosphate + H(+)</text>
        <dbReference type="Rhea" id="RHEA:13065"/>
        <dbReference type="ChEBI" id="CHEBI:15377"/>
        <dbReference type="ChEBI" id="CHEBI:15378"/>
        <dbReference type="ChEBI" id="CHEBI:30616"/>
        <dbReference type="ChEBI" id="CHEBI:43474"/>
        <dbReference type="ChEBI" id="CHEBI:456216"/>
    </reaction>
</comment>
<dbReference type="InParanoid" id="D8RJV6"/>
<evidence type="ECO:0000256" key="2">
    <source>
        <dbReference type="ARBA" id="ARBA00009146"/>
    </source>
</evidence>
<dbReference type="SMART" id="SM00491">
    <property type="entry name" value="HELICc2"/>
    <property type="match status" value="1"/>
</dbReference>
<dbReference type="STRING" id="88036.D8RJV6"/>
<dbReference type="GO" id="GO:1904430">
    <property type="term" value="P:negative regulation of t-circle formation"/>
    <property type="evidence" value="ECO:0000318"/>
    <property type="project" value="GO_Central"/>
</dbReference>
<comment type="subcellular location">
    <subcellularLocation>
        <location evidence="1">Nucleus</location>
    </subcellularLocation>
</comment>